<accession>A0A8H8DDR7</accession>
<comment type="subcellular location">
    <subcellularLocation>
        <location evidence="1">Membrane</location>
        <topology evidence="1">Multi-pass membrane protein</topology>
    </subcellularLocation>
</comment>
<feature type="transmembrane region" description="Helical" evidence="7">
    <location>
        <begin position="529"/>
        <end position="550"/>
    </location>
</feature>
<evidence type="ECO:0000313" key="9">
    <source>
        <dbReference type="EMBL" id="KAG5421235.1"/>
    </source>
</evidence>
<dbReference type="RefSeq" id="XP_067550351.1">
    <property type="nucleotide sequence ID" value="XM_067692195.1"/>
</dbReference>
<evidence type="ECO:0000256" key="7">
    <source>
        <dbReference type="SAM" id="Phobius"/>
    </source>
</evidence>
<feature type="domain" description="Amino acid transporter transmembrane" evidence="8">
    <location>
        <begin position="338"/>
        <end position="699"/>
    </location>
</feature>
<gene>
    <name evidence="9" type="ORF">I9W82_000325</name>
</gene>
<dbReference type="OrthoDB" id="1684102at2759"/>
<evidence type="ECO:0000259" key="8">
    <source>
        <dbReference type="Pfam" id="PF01490"/>
    </source>
</evidence>
<keyword evidence="3 7" id="KW-0812">Transmembrane</keyword>
<evidence type="ECO:0000256" key="1">
    <source>
        <dbReference type="ARBA" id="ARBA00004141"/>
    </source>
</evidence>
<feature type="compositionally biased region" description="Low complexity" evidence="6">
    <location>
        <begin position="32"/>
        <end position="71"/>
    </location>
</feature>
<comment type="caution">
    <text evidence="9">The sequence shown here is derived from an EMBL/GenBank/DDBJ whole genome shotgun (WGS) entry which is preliminary data.</text>
</comment>
<protein>
    <submittedName>
        <fullName evidence="9">AVT4</fullName>
    </submittedName>
</protein>
<keyword evidence="10" id="KW-1185">Reference proteome</keyword>
<evidence type="ECO:0000256" key="6">
    <source>
        <dbReference type="SAM" id="MobiDB-lite"/>
    </source>
</evidence>
<dbReference type="InterPro" id="IPR013057">
    <property type="entry name" value="AA_transpt_TM"/>
</dbReference>
<feature type="transmembrane region" description="Helical" evidence="7">
    <location>
        <begin position="488"/>
        <end position="509"/>
    </location>
</feature>
<feature type="transmembrane region" description="Helical" evidence="7">
    <location>
        <begin position="605"/>
        <end position="630"/>
    </location>
</feature>
<dbReference type="Proteomes" id="UP000669133">
    <property type="component" value="Unassembled WGS sequence"/>
</dbReference>
<feature type="transmembrane region" description="Helical" evidence="7">
    <location>
        <begin position="562"/>
        <end position="585"/>
    </location>
</feature>
<evidence type="ECO:0000256" key="3">
    <source>
        <dbReference type="ARBA" id="ARBA00022692"/>
    </source>
</evidence>
<reference evidence="9 10" key="1">
    <citation type="submission" date="2020-12" db="EMBL/GenBank/DDBJ databases">
        <title>Effect of drift, selection, and recombination on the evolution of hybrid genomes in Candida yeast pathogens.</title>
        <authorList>
            <person name="Mixao V."/>
            <person name="Ksiezopolska E."/>
            <person name="Saus E."/>
            <person name="Boekhout T."/>
            <person name="Gacser A."/>
            <person name="Gabaldon T."/>
        </authorList>
    </citation>
    <scope>NUCLEOTIDE SEQUENCE [LARGE SCALE GENOMIC DNA]</scope>
    <source>
        <strain evidence="9 10">BP57</strain>
    </source>
</reference>
<feature type="region of interest" description="Disordered" evidence="6">
    <location>
        <begin position="309"/>
        <end position="334"/>
    </location>
</feature>
<dbReference type="AlphaFoldDB" id="A0A8H8DDR7"/>
<feature type="transmembrane region" description="Helical" evidence="7">
    <location>
        <begin position="369"/>
        <end position="389"/>
    </location>
</feature>
<dbReference type="PANTHER" id="PTHR22950">
    <property type="entry name" value="AMINO ACID TRANSPORTER"/>
    <property type="match status" value="1"/>
</dbReference>
<name>A0A8H8DDR7_9ASCO</name>
<keyword evidence="4 7" id="KW-1133">Transmembrane helix</keyword>
<sequence>MTNPQDINKSQRRRSINLLTKSPLSGSSSPFATTPTGAGAGVGSAMAASMYGSRRGSRGNNGSRGGSQSNSFVSNAPFLRDGRGFGAAQDGLNSNVEHTSRVENESAIDDSSSSASPPSRTGPLQVQTSHPHRLEHQDDDTASVDFREGLDDPHMLSQLSKHLPPRGNNLQQEGGDITHDLYKLQHDLLLKTQQSPRLHKSKSFDDGYGSDSGSIKSRASSFNVPGGFRREFLVQQQQQNKQSHQQDSDQLNVTGNVHFGYDDGRSKPTPNFLTKNFIEFLSIYGHFAGEDLEDDESGYRFKQVDEETPLLGPPSASSSTTPIGSSQIDNSYNPRGTATDTKAYFLLLKAFVGTGVLFLPRAFANGGLAFSVITLSIFALLSFWCYLILVQTKIAVRVSGFAEIGFKLYGKWLQRLILASIIISQIGFVAAYIVFTAENLRAFVQNINLGDGRYGKLDIIWFIGLQVVAIIPMSLVRDITKLSISSLLANLFILTGLVTIIYYIAYEWGVLNHGHIGPAVEYGFNKSQFSLFIGTAIFAFEGIGLIIPVQESMIYPGHFPKVLAKVMGTIAVIFIIIGGMGYMTFGEDVQTVILLNLPQDSIMVIMTQFFYSMAILLSTPLQLFPAIRLIESKLFKLSGKVSVQIKWLKNLFRAVFVLFIAYIALIGGENLDKFVSFIGCFACIPLVYMYPPMLHLRGCCGETSGEAGGDGIKGHERDVSSREGKRRYWLAILDYILIAIGGLALVYTTYQILFT</sequence>
<feature type="compositionally biased region" description="Polar residues" evidence="6">
    <location>
        <begin position="17"/>
        <end position="31"/>
    </location>
</feature>
<evidence type="ECO:0000313" key="10">
    <source>
        <dbReference type="Proteomes" id="UP000669133"/>
    </source>
</evidence>
<dbReference type="EMBL" id="JAEOAQ010000001">
    <property type="protein sequence ID" value="KAG5421235.1"/>
    <property type="molecule type" value="Genomic_DNA"/>
</dbReference>
<feature type="compositionally biased region" description="Low complexity" evidence="6">
    <location>
        <begin position="309"/>
        <end position="326"/>
    </location>
</feature>
<organism evidence="9 10">
    <name type="scientific">Candida metapsilosis</name>
    <dbReference type="NCBI Taxonomy" id="273372"/>
    <lineage>
        <taxon>Eukaryota</taxon>
        <taxon>Fungi</taxon>
        <taxon>Dikarya</taxon>
        <taxon>Ascomycota</taxon>
        <taxon>Saccharomycotina</taxon>
        <taxon>Pichiomycetes</taxon>
        <taxon>Debaryomycetaceae</taxon>
        <taxon>Candida/Lodderomyces clade</taxon>
        <taxon>Candida</taxon>
    </lineage>
</organism>
<dbReference type="GO" id="GO:0005302">
    <property type="term" value="F:L-tyrosine transmembrane transporter activity"/>
    <property type="evidence" value="ECO:0007669"/>
    <property type="project" value="TreeGrafter"/>
</dbReference>
<feature type="transmembrane region" description="Helical" evidence="7">
    <location>
        <begin position="651"/>
        <end position="668"/>
    </location>
</feature>
<feature type="transmembrane region" description="Helical" evidence="7">
    <location>
        <begin position="459"/>
        <end position="476"/>
    </location>
</feature>
<keyword evidence="5 7" id="KW-0472">Membrane</keyword>
<dbReference type="Pfam" id="PF01490">
    <property type="entry name" value="Aa_trans"/>
    <property type="match status" value="1"/>
</dbReference>
<feature type="transmembrane region" description="Helical" evidence="7">
    <location>
        <begin position="343"/>
        <end position="363"/>
    </location>
</feature>
<feature type="transmembrane region" description="Helical" evidence="7">
    <location>
        <begin position="728"/>
        <end position="750"/>
    </location>
</feature>
<proteinExistence type="inferred from homology"/>
<feature type="region of interest" description="Disordered" evidence="6">
    <location>
        <begin position="1"/>
        <end position="77"/>
    </location>
</feature>
<evidence type="ECO:0000256" key="4">
    <source>
        <dbReference type="ARBA" id="ARBA00022989"/>
    </source>
</evidence>
<feature type="region of interest" description="Disordered" evidence="6">
    <location>
        <begin position="193"/>
        <end position="221"/>
    </location>
</feature>
<feature type="compositionally biased region" description="Low complexity" evidence="6">
    <location>
        <begin position="109"/>
        <end position="119"/>
    </location>
</feature>
<dbReference type="GeneID" id="93648954"/>
<evidence type="ECO:0000256" key="2">
    <source>
        <dbReference type="ARBA" id="ARBA00008066"/>
    </source>
</evidence>
<dbReference type="GO" id="GO:0005774">
    <property type="term" value="C:vacuolar membrane"/>
    <property type="evidence" value="ECO:0007669"/>
    <property type="project" value="TreeGrafter"/>
</dbReference>
<feature type="transmembrane region" description="Helical" evidence="7">
    <location>
        <begin position="674"/>
        <end position="690"/>
    </location>
</feature>
<evidence type="ECO:0000256" key="5">
    <source>
        <dbReference type="ARBA" id="ARBA00023136"/>
    </source>
</evidence>
<feature type="region of interest" description="Disordered" evidence="6">
    <location>
        <begin position="99"/>
        <end position="139"/>
    </location>
</feature>
<comment type="similarity">
    <text evidence="2">Belongs to the amino acid/polyamine transporter 2 family.</text>
</comment>
<feature type="transmembrane region" description="Helical" evidence="7">
    <location>
        <begin position="416"/>
        <end position="435"/>
    </location>
</feature>
<dbReference type="PANTHER" id="PTHR22950:SF666">
    <property type="entry name" value="VACUOLAR AMINO ACID TRANSPORTER 4"/>
    <property type="match status" value="1"/>
</dbReference>
<feature type="compositionally biased region" description="Low complexity" evidence="6">
    <location>
        <begin position="206"/>
        <end position="217"/>
    </location>
</feature>